<evidence type="ECO:0000313" key="1">
    <source>
        <dbReference type="EMBL" id="QHT78120.1"/>
    </source>
</evidence>
<evidence type="ECO:0008006" key="2">
    <source>
        <dbReference type="Google" id="ProtNLM"/>
    </source>
</evidence>
<reference evidence="1" key="1">
    <citation type="journal article" date="2020" name="Nature">
        <title>Giant virus diversity and host interactions through global metagenomics.</title>
        <authorList>
            <person name="Schulz F."/>
            <person name="Roux S."/>
            <person name="Paez-Espino D."/>
            <person name="Jungbluth S."/>
            <person name="Walsh D.A."/>
            <person name="Denef V.J."/>
            <person name="McMahon K.D."/>
            <person name="Konstantinidis K.T."/>
            <person name="Eloe-Fadrosh E.A."/>
            <person name="Kyrpides N.C."/>
            <person name="Woyke T."/>
        </authorList>
    </citation>
    <scope>NUCLEOTIDE SEQUENCE</scope>
    <source>
        <strain evidence="1">GVMAG-M-3300023179-91</strain>
    </source>
</reference>
<accession>A0A6C0HCL5</accession>
<dbReference type="EMBL" id="MN739929">
    <property type="protein sequence ID" value="QHT78120.1"/>
    <property type="molecule type" value="Genomic_DNA"/>
</dbReference>
<dbReference type="InterPro" id="IPR027417">
    <property type="entry name" value="P-loop_NTPase"/>
</dbReference>
<dbReference type="AlphaFoldDB" id="A0A6C0HCL5"/>
<sequence length="318" mass="38059">MKFHETHFEEYINAKENLHPKLEKIFAKFPIKIHDLKNLIFYGPNGVGKYTQMLKSIRKYSHTDLKYEKKISVTYNKQQYFFKISDIHYEIDMSLLGCNSKLLWHEIYSQIVDIVSAKTEKSGIIVCKYFNEIHSELLDNFYSYMQKNTASCIDLKYILITEELSFIPDNILNCCEVINIPRPTKSAYNKCLKNKLNIKVEQITNIKNLHSSVTQLMMPYKIICDKILDAMIKIEETKFLKFRDLLYDIFIYNLDITDCVWYIISTLIQQNKLKKEKISELLIKTYSFFQFYNNNYRPIYHLENYLFFIVSLMHNYKL</sequence>
<proteinExistence type="predicted"/>
<protein>
    <recommendedName>
        <fullName evidence="2">Replication factor C C-terminal domain-containing protein</fullName>
    </recommendedName>
</protein>
<organism evidence="1">
    <name type="scientific">viral metagenome</name>
    <dbReference type="NCBI Taxonomy" id="1070528"/>
    <lineage>
        <taxon>unclassified sequences</taxon>
        <taxon>metagenomes</taxon>
        <taxon>organismal metagenomes</taxon>
    </lineage>
</organism>
<dbReference type="SUPFAM" id="SSF52540">
    <property type="entry name" value="P-loop containing nucleoside triphosphate hydrolases"/>
    <property type="match status" value="1"/>
</dbReference>
<dbReference type="Gene3D" id="3.40.50.300">
    <property type="entry name" value="P-loop containing nucleotide triphosphate hydrolases"/>
    <property type="match status" value="1"/>
</dbReference>
<name>A0A6C0HCL5_9ZZZZ</name>